<evidence type="ECO:0000313" key="2">
    <source>
        <dbReference type="Proteomes" id="UP001281656"/>
    </source>
</evidence>
<reference evidence="1 2" key="1">
    <citation type="submission" date="2023-04" db="EMBL/GenBank/DDBJ databases">
        <title>Clostridium tannerae sp. nov., isolated from the fecal material of an alpaca.</title>
        <authorList>
            <person name="Miller S."/>
            <person name="Hendry M."/>
            <person name="King J."/>
            <person name="Sankaranarayanan K."/>
            <person name="Lawson P.A."/>
        </authorList>
    </citation>
    <scope>NUCLEOTIDE SEQUENCE [LARGE SCALE GENOMIC DNA]</scope>
    <source>
        <strain evidence="1 2">A1-XYC3</strain>
    </source>
</reference>
<dbReference type="PANTHER" id="PTHR34817:SF1">
    <property type="entry name" value="NUCLEOTIDYLTRANSFERASE"/>
    <property type="match status" value="1"/>
</dbReference>
<name>A0ABU4JYF1_9CLOT</name>
<keyword evidence="2" id="KW-1185">Reference proteome</keyword>
<dbReference type="Proteomes" id="UP001281656">
    <property type="component" value="Unassembled WGS sequence"/>
</dbReference>
<proteinExistence type="predicted"/>
<accession>A0ABU4JYF1</accession>
<dbReference type="EMBL" id="JARUJP010000048">
    <property type="protein sequence ID" value="MDW8803150.1"/>
    <property type="molecule type" value="Genomic_DNA"/>
</dbReference>
<organism evidence="1 2">
    <name type="scientific">Clostridium tanneri</name>
    <dbReference type="NCBI Taxonomy" id="3037988"/>
    <lineage>
        <taxon>Bacteria</taxon>
        <taxon>Bacillati</taxon>
        <taxon>Bacillota</taxon>
        <taxon>Clostridia</taxon>
        <taxon>Eubacteriales</taxon>
        <taxon>Clostridiaceae</taxon>
        <taxon>Clostridium</taxon>
    </lineage>
</organism>
<dbReference type="InterPro" id="IPR018775">
    <property type="entry name" value="RlaP"/>
</dbReference>
<sequence length="338" mass="39721">MNIEEMKMKIDSKEYSFLREDKRLNNHLILLTTGGSYAYGTNIDSGEHVSDFDLRGIYLNSKEEILTMNCYNKPIENRELDVTIYPLKQIINLLTNANPNTIELLGTKEEHLFICSKEGKMLRDNAKLFLSRRAYASFGGYATQQLRRLQNALAHDSYPQPEKEKHILGSINRQMMTFTDRYKNITEDILNLYIDQSEKDGLENEIFIDIKLKHYPLRDLKNMYSEMAQVLNDYDKLNHRNNKKDTLHLLKHSMHLIRLLKMGTEILEGKGINTYREEDRELLLDIRNGKYSYDEIFEMVDKYEGDFKYAAKYTLLPDKPDYNKINELVMEINKGVIC</sequence>
<dbReference type="PANTHER" id="PTHR34817">
    <property type="entry name" value="NUCLEOTIDYLTRANSFERASE"/>
    <property type="match status" value="1"/>
</dbReference>
<comment type="caution">
    <text evidence="1">The sequence shown here is derived from an EMBL/GenBank/DDBJ whole genome shotgun (WGS) entry which is preliminary data.</text>
</comment>
<dbReference type="Pfam" id="PF10127">
    <property type="entry name" value="RlaP"/>
    <property type="match status" value="1"/>
</dbReference>
<gene>
    <name evidence="1" type="ORF">P8V03_18640</name>
</gene>
<dbReference type="RefSeq" id="WP_261673596.1">
    <property type="nucleotide sequence ID" value="NZ_JARUJP010000048.1"/>
</dbReference>
<protein>
    <submittedName>
        <fullName evidence="1">Nucleotidyltransferase domain-containing protein</fullName>
    </submittedName>
</protein>
<evidence type="ECO:0000313" key="1">
    <source>
        <dbReference type="EMBL" id="MDW8803150.1"/>
    </source>
</evidence>